<feature type="transmembrane region" description="Helical" evidence="1">
    <location>
        <begin position="285"/>
        <end position="304"/>
    </location>
</feature>
<feature type="transmembrane region" description="Helical" evidence="1">
    <location>
        <begin position="85"/>
        <end position="112"/>
    </location>
</feature>
<keyword evidence="1" id="KW-0812">Transmembrane</keyword>
<evidence type="ECO:0000313" key="3">
    <source>
        <dbReference type="Proteomes" id="UP001595851"/>
    </source>
</evidence>
<comment type="caution">
    <text evidence="2">The sequence shown here is derived from an EMBL/GenBank/DDBJ whole genome shotgun (WGS) entry which is preliminary data.</text>
</comment>
<dbReference type="Proteomes" id="UP001595851">
    <property type="component" value="Unassembled WGS sequence"/>
</dbReference>
<evidence type="ECO:0008006" key="4">
    <source>
        <dbReference type="Google" id="ProtNLM"/>
    </source>
</evidence>
<feature type="transmembrane region" description="Helical" evidence="1">
    <location>
        <begin position="209"/>
        <end position="232"/>
    </location>
</feature>
<gene>
    <name evidence="2" type="ORF">ACFOY2_06505</name>
</gene>
<organism evidence="2 3">
    <name type="scientific">Nonomuraea purpurea</name>
    <dbReference type="NCBI Taxonomy" id="1849276"/>
    <lineage>
        <taxon>Bacteria</taxon>
        <taxon>Bacillati</taxon>
        <taxon>Actinomycetota</taxon>
        <taxon>Actinomycetes</taxon>
        <taxon>Streptosporangiales</taxon>
        <taxon>Streptosporangiaceae</taxon>
        <taxon>Nonomuraea</taxon>
    </lineage>
</organism>
<feature type="transmembrane region" description="Helical" evidence="1">
    <location>
        <begin position="316"/>
        <end position="340"/>
    </location>
</feature>
<feature type="transmembrane region" description="Helical" evidence="1">
    <location>
        <begin position="12"/>
        <end position="38"/>
    </location>
</feature>
<sequence length="612" mass="63806">MAVVLTRMRLLLLWRVTNGVLIAGVVAGLLLALATVIFGVSADVLAAAFAVWALGWLIGPLFTGGGDGGLRPEYFTRLPMTARGLATGLLAAAFAGPGPVITAVAFASLVVFGARLGGLAGLVAVPAAAAQLVLVVLASRVVVGLLGEVMRTRLGAALVALPWAAAIAAASNIGIVALALARYDVDVSRWLLVFPPNWGIVAVQAAARADWLVCVSALIGLALLIVMLLAAWARLLDRRMSGVLARRTRHPAGDGLLVRHLPATPLGAVAAKELREWSRDTLRSYHWYFAIAFGLFLCLMPLAVDLTWYLPWTGVVVTWMAAAGAATLFSTDGTALWLTLMRPGAERTDVRGRQIAWLLKVAPLSIVATVAGTGLSGLAWAWPPVLALQAVALGAGAGLAVLLSVMAPVRMPDAHRRTGNAAADGANIVGLVWAMIGLIAACALPSAAAVAAGHLLNLIALQWAGVALAVVTGVGYAWLFGRIAYRRLQTAGPELLLRLRTGRSATTGRPAVPLPGHGRRRLLIGLCLGTAWTPLLSAVLSLVNLATRTPSRTFWTFPLGLPPVLQVPTIVILAAAALVLYVIAIRTLLTLLHARAQPASSVAVPADSHTTR</sequence>
<feature type="transmembrane region" description="Helical" evidence="1">
    <location>
        <begin position="44"/>
        <end position="64"/>
    </location>
</feature>
<feature type="transmembrane region" description="Helical" evidence="1">
    <location>
        <begin position="428"/>
        <end position="452"/>
    </location>
</feature>
<evidence type="ECO:0000313" key="2">
    <source>
        <dbReference type="EMBL" id="MFC4006863.1"/>
    </source>
</evidence>
<accession>A0ABV8G2S6</accession>
<feature type="transmembrane region" description="Helical" evidence="1">
    <location>
        <begin position="458"/>
        <end position="479"/>
    </location>
</feature>
<feature type="transmembrane region" description="Helical" evidence="1">
    <location>
        <begin position="361"/>
        <end position="382"/>
    </location>
</feature>
<dbReference type="EMBL" id="JBHSBI010000003">
    <property type="protein sequence ID" value="MFC4006863.1"/>
    <property type="molecule type" value="Genomic_DNA"/>
</dbReference>
<feature type="transmembrane region" description="Helical" evidence="1">
    <location>
        <begin position="155"/>
        <end position="181"/>
    </location>
</feature>
<name>A0ABV8G2S6_9ACTN</name>
<feature type="transmembrane region" description="Helical" evidence="1">
    <location>
        <begin position="565"/>
        <end position="585"/>
    </location>
</feature>
<keyword evidence="3" id="KW-1185">Reference proteome</keyword>
<keyword evidence="1" id="KW-0472">Membrane</keyword>
<feature type="transmembrane region" description="Helical" evidence="1">
    <location>
        <begin position="118"/>
        <end position="143"/>
    </location>
</feature>
<keyword evidence="1" id="KW-1133">Transmembrane helix</keyword>
<dbReference type="RefSeq" id="WP_379527013.1">
    <property type="nucleotide sequence ID" value="NZ_JBHSBI010000003.1"/>
</dbReference>
<feature type="transmembrane region" description="Helical" evidence="1">
    <location>
        <begin position="522"/>
        <end position="545"/>
    </location>
</feature>
<reference evidence="3" key="1">
    <citation type="journal article" date="2019" name="Int. J. Syst. Evol. Microbiol.">
        <title>The Global Catalogue of Microorganisms (GCM) 10K type strain sequencing project: providing services to taxonomists for standard genome sequencing and annotation.</title>
        <authorList>
            <consortium name="The Broad Institute Genomics Platform"/>
            <consortium name="The Broad Institute Genome Sequencing Center for Infectious Disease"/>
            <person name="Wu L."/>
            <person name="Ma J."/>
        </authorList>
    </citation>
    <scope>NUCLEOTIDE SEQUENCE [LARGE SCALE GENOMIC DNA]</scope>
    <source>
        <strain evidence="3">TBRC 1276</strain>
    </source>
</reference>
<proteinExistence type="predicted"/>
<evidence type="ECO:0000256" key="1">
    <source>
        <dbReference type="SAM" id="Phobius"/>
    </source>
</evidence>
<protein>
    <recommendedName>
        <fullName evidence="4">ABC-2 type transport system permease protein</fullName>
    </recommendedName>
</protein>
<feature type="transmembrane region" description="Helical" evidence="1">
    <location>
        <begin position="388"/>
        <end position="407"/>
    </location>
</feature>